<dbReference type="InterPro" id="IPR036314">
    <property type="entry name" value="SOD_C_sf"/>
</dbReference>
<feature type="domain" description="Manganese/iron superoxide dismutase C-terminal" evidence="7">
    <location>
        <begin position="140"/>
        <end position="239"/>
    </location>
</feature>
<dbReference type="Proteomes" id="UP001589865">
    <property type="component" value="Unassembled WGS sequence"/>
</dbReference>
<dbReference type="Gene3D" id="3.55.40.20">
    <property type="entry name" value="Iron/manganese superoxide dismutase, C-terminal domain"/>
    <property type="match status" value="1"/>
</dbReference>
<comment type="catalytic activity">
    <reaction evidence="5">
        <text>2 superoxide + 2 H(+) = H2O2 + O2</text>
        <dbReference type="Rhea" id="RHEA:20696"/>
        <dbReference type="ChEBI" id="CHEBI:15378"/>
        <dbReference type="ChEBI" id="CHEBI:15379"/>
        <dbReference type="ChEBI" id="CHEBI:16240"/>
        <dbReference type="ChEBI" id="CHEBI:18421"/>
        <dbReference type="EC" id="1.15.1.1"/>
    </reaction>
</comment>
<organism evidence="8 9">
    <name type="scientific">Roseomonas elaeocarpi</name>
    <dbReference type="NCBI Taxonomy" id="907779"/>
    <lineage>
        <taxon>Bacteria</taxon>
        <taxon>Pseudomonadati</taxon>
        <taxon>Pseudomonadota</taxon>
        <taxon>Alphaproteobacteria</taxon>
        <taxon>Acetobacterales</taxon>
        <taxon>Roseomonadaceae</taxon>
        <taxon>Roseomonas</taxon>
    </lineage>
</organism>
<dbReference type="EC" id="1.15.1.1" evidence="2 5"/>
<dbReference type="InterPro" id="IPR019833">
    <property type="entry name" value="Mn/Fe_SOD_BS"/>
</dbReference>
<dbReference type="SUPFAM" id="SSF46609">
    <property type="entry name" value="Fe,Mn superoxide dismutase (SOD), N-terminal domain"/>
    <property type="match status" value="1"/>
</dbReference>
<comment type="caution">
    <text evidence="8">The sequence shown here is derived from an EMBL/GenBank/DDBJ whole genome shotgun (WGS) entry which is preliminary data.</text>
</comment>
<reference evidence="8 9" key="1">
    <citation type="submission" date="2024-09" db="EMBL/GenBank/DDBJ databases">
        <authorList>
            <person name="Sun Q."/>
            <person name="Mori K."/>
        </authorList>
    </citation>
    <scope>NUCLEOTIDE SEQUENCE [LARGE SCALE GENOMIC DNA]</scope>
    <source>
        <strain evidence="8 9">TBRC 5777</strain>
    </source>
</reference>
<dbReference type="InterPro" id="IPR019831">
    <property type="entry name" value="Mn/Fe_SOD_N"/>
</dbReference>
<dbReference type="Pfam" id="PF00081">
    <property type="entry name" value="Sod_Fe_N"/>
    <property type="match status" value="1"/>
</dbReference>
<dbReference type="EMBL" id="JBHLUN010000006">
    <property type="protein sequence ID" value="MFC0408485.1"/>
    <property type="molecule type" value="Genomic_DNA"/>
</dbReference>
<dbReference type="PANTHER" id="PTHR43595:SF2">
    <property type="entry name" value="SMALL RIBOSOMAL SUBUNIT PROTEIN MS42"/>
    <property type="match status" value="1"/>
</dbReference>
<evidence type="ECO:0000256" key="2">
    <source>
        <dbReference type="ARBA" id="ARBA00012682"/>
    </source>
</evidence>
<dbReference type="PIRSF" id="PIRSF000349">
    <property type="entry name" value="SODismutase"/>
    <property type="match status" value="1"/>
</dbReference>
<name>A0ABV6JSN3_9PROT</name>
<accession>A0ABV6JSN3</accession>
<sequence>MRFPLQRRELVGSAMGLGAAALLAGNARPGAAQVPAPAGAAAADGPFRLDPLPYAASANEPSIDAETMELHHDRHHAAYVTGLNALVRDQPQLAAMPVQDILARLDSVPEAIRTAVRNNAGGHANHAMFWTIMGGRGGAPDGELAAAISRDLGGFEAMKAEFNRRGAARFGSGWVFVTVDRAGRLALTDLPNQDSPLMTGAMPLMGNDVWEHAYYLTYRNRRPDYLQAWWNVLNWQAITGRYAAARVGTLTL</sequence>
<dbReference type="InterPro" id="IPR006311">
    <property type="entry name" value="TAT_signal"/>
</dbReference>
<evidence type="ECO:0000256" key="5">
    <source>
        <dbReference type="RuleBase" id="RU000414"/>
    </source>
</evidence>
<evidence type="ECO:0000259" key="6">
    <source>
        <dbReference type="Pfam" id="PF00081"/>
    </source>
</evidence>
<comment type="function">
    <text evidence="5">Destroys radicals which are normally produced within the cells and which are toxic to biological systems.</text>
</comment>
<dbReference type="PROSITE" id="PS51318">
    <property type="entry name" value="TAT"/>
    <property type="match status" value="1"/>
</dbReference>
<dbReference type="Gene3D" id="1.10.287.990">
    <property type="entry name" value="Fe,Mn superoxide dismutase (SOD) domain"/>
    <property type="match status" value="1"/>
</dbReference>
<keyword evidence="3 5" id="KW-0479">Metal-binding</keyword>
<comment type="similarity">
    <text evidence="1 5">Belongs to the iron/manganese superoxide dismutase family.</text>
</comment>
<keyword evidence="4 5" id="KW-0560">Oxidoreductase</keyword>
<evidence type="ECO:0000259" key="7">
    <source>
        <dbReference type="Pfam" id="PF02777"/>
    </source>
</evidence>
<evidence type="ECO:0000313" key="9">
    <source>
        <dbReference type="Proteomes" id="UP001589865"/>
    </source>
</evidence>
<dbReference type="RefSeq" id="WP_377044237.1">
    <property type="nucleotide sequence ID" value="NZ_JBHLUN010000006.1"/>
</dbReference>
<dbReference type="InterPro" id="IPR019832">
    <property type="entry name" value="Mn/Fe_SOD_C"/>
</dbReference>
<dbReference type="Pfam" id="PF02777">
    <property type="entry name" value="Sod_Fe_C"/>
    <property type="match status" value="1"/>
</dbReference>
<dbReference type="PANTHER" id="PTHR43595">
    <property type="entry name" value="37S RIBOSOMAL PROTEIN S26, MITOCHONDRIAL"/>
    <property type="match status" value="1"/>
</dbReference>
<evidence type="ECO:0000256" key="4">
    <source>
        <dbReference type="ARBA" id="ARBA00023002"/>
    </source>
</evidence>
<evidence type="ECO:0000313" key="8">
    <source>
        <dbReference type="EMBL" id="MFC0408485.1"/>
    </source>
</evidence>
<dbReference type="PRINTS" id="PR01703">
    <property type="entry name" value="MNSODISMTASE"/>
</dbReference>
<keyword evidence="9" id="KW-1185">Reference proteome</keyword>
<dbReference type="SUPFAM" id="SSF54719">
    <property type="entry name" value="Fe,Mn superoxide dismutase (SOD), C-terminal domain"/>
    <property type="match status" value="1"/>
</dbReference>
<dbReference type="GO" id="GO:0004784">
    <property type="term" value="F:superoxide dismutase activity"/>
    <property type="evidence" value="ECO:0007669"/>
    <property type="project" value="UniProtKB-EC"/>
</dbReference>
<gene>
    <name evidence="8" type="ORF">ACFFGY_09520</name>
</gene>
<evidence type="ECO:0000256" key="3">
    <source>
        <dbReference type="ARBA" id="ARBA00022723"/>
    </source>
</evidence>
<dbReference type="InterPro" id="IPR036324">
    <property type="entry name" value="Mn/Fe_SOD_N_sf"/>
</dbReference>
<evidence type="ECO:0000256" key="1">
    <source>
        <dbReference type="ARBA" id="ARBA00008714"/>
    </source>
</evidence>
<protein>
    <recommendedName>
        <fullName evidence="2 5">Superoxide dismutase</fullName>
        <ecNumber evidence="2 5">1.15.1.1</ecNumber>
    </recommendedName>
</protein>
<dbReference type="PROSITE" id="PS00088">
    <property type="entry name" value="SOD_MN"/>
    <property type="match status" value="1"/>
</dbReference>
<proteinExistence type="inferred from homology"/>
<dbReference type="InterPro" id="IPR001189">
    <property type="entry name" value="Mn/Fe_SOD"/>
</dbReference>
<feature type="domain" description="Manganese/iron superoxide dismutase N-terminal" evidence="6">
    <location>
        <begin position="47"/>
        <end position="133"/>
    </location>
</feature>